<dbReference type="Pfam" id="PF12802">
    <property type="entry name" value="MarR_2"/>
    <property type="match status" value="1"/>
</dbReference>
<dbReference type="SUPFAM" id="SSF46785">
    <property type="entry name" value="Winged helix' DNA-binding domain"/>
    <property type="match status" value="1"/>
</dbReference>
<proteinExistence type="predicted"/>
<dbReference type="SMART" id="SM00347">
    <property type="entry name" value="HTH_MARR"/>
    <property type="match status" value="1"/>
</dbReference>
<organism evidence="2 3">
    <name type="scientific">Nocardioides marinus</name>
    <dbReference type="NCBI Taxonomy" id="374514"/>
    <lineage>
        <taxon>Bacteria</taxon>
        <taxon>Bacillati</taxon>
        <taxon>Actinomycetota</taxon>
        <taxon>Actinomycetes</taxon>
        <taxon>Propionibacteriales</taxon>
        <taxon>Nocardioidaceae</taxon>
        <taxon>Nocardioides</taxon>
    </lineage>
</organism>
<dbReference type="GO" id="GO:0003677">
    <property type="term" value="F:DNA binding"/>
    <property type="evidence" value="ECO:0007669"/>
    <property type="project" value="UniProtKB-KW"/>
</dbReference>
<dbReference type="InterPro" id="IPR039422">
    <property type="entry name" value="MarR/SlyA-like"/>
</dbReference>
<dbReference type="Gene3D" id="1.10.10.10">
    <property type="entry name" value="Winged helix-like DNA-binding domain superfamily/Winged helix DNA-binding domain"/>
    <property type="match status" value="1"/>
</dbReference>
<evidence type="ECO:0000313" key="2">
    <source>
        <dbReference type="EMBL" id="NYI09506.1"/>
    </source>
</evidence>
<feature type="domain" description="HTH marR-type" evidence="1">
    <location>
        <begin position="12"/>
        <end position="148"/>
    </location>
</feature>
<dbReference type="InterPro" id="IPR036388">
    <property type="entry name" value="WH-like_DNA-bd_sf"/>
</dbReference>
<dbReference type="AlphaFoldDB" id="A0A7Z0C3X2"/>
<accession>A0A7Z0C3X2</accession>
<dbReference type="Proteomes" id="UP000537326">
    <property type="component" value="Unassembled WGS sequence"/>
</dbReference>
<dbReference type="InterPro" id="IPR000835">
    <property type="entry name" value="HTH_MarR-typ"/>
</dbReference>
<sequence>MTDDVPWLSAEERGAWTALAAVVIKLPGVLDAQLQRDAQLSFFEYMIMAVLSEKEGRSDQMSEIAAATNASLSRLSHAVSRLERAGWIERERLPGAGRRTRAILTDAGYDAVVAAAPGHVRRVRELVVDVVDPDGLAALRRACEQVLAQIDPERGC</sequence>
<name>A0A7Z0C3X2_9ACTN</name>
<gene>
    <name evidence="2" type="ORF">BKA05_001021</name>
</gene>
<dbReference type="InterPro" id="IPR036390">
    <property type="entry name" value="WH_DNA-bd_sf"/>
</dbReference>
<dbReference type="GO" id="GO:0003700">
    <property type="term" value="F:DNA-binding transcription factor activity"/>
    <property type="evidence" value="ECO:0007669"/>
    <property type="project" value="InterPro"/>
</dbReference>
<comment type="caution">
    <text evidence="2">The sequence shown here is derived from an EMBL/GenBank/DDBJ whole genome shotgun (WGS) entry which is preliminary data.</text>
</comment>
<protein>
    <submittedName>
        <fullName evidence="2">DNA-binding MarR family transcriptional regulator</fullName>
    </submittedName>
</protein>
<dbReference type="GO" id="GO:0006950">
    <property type="term" value="P:response to stress"/>
    <property type="evidence" value="ECO:0007669"/>
    <property type="project" value="TreeGrafter"/>
</dbReference>
<dbReference type="PANTHER" id="PTHR33164">
    <property type="entry name" value="TRANSCRIPTIONAL REGULATOR, MARR FAMILY"/>
    <property type="match status" value="1"/>
</dbReference>
<dbReference type="EMBL" id="JACBZI010000001">
    <property type="protein sequence ID" value="NYI09506.1"/>
    <property type="molecule type" value="Genomic_DNA"/>
</dbReference>
<reference evidence="2 3" key="1">
    <citation type="submission" date="2020-07" db="EMBL/GenBank/DDBJ databases">
        <title>Sequencing the genomes of 1000 actinobacteria strains.</title>
        <authorList>
            <person name="Klenk H.-P."/>
        </authorList>
    </citation>
    <scope>NUCLEOTIDE SEQUENCE [LARGE SCALE GENOMIC DNA]</scope>
    <source>
        <strain evidence="2 3">DSM 18248</strain>
    </source>
</reference>
<evidence type="ECO:0000313" key="3">
    <source>
        <dbReference type="Proteomes" id="UP000537326"/>
    </source>
</evidence>
<keyword evidence="2" id="KW-0238">DNA-binding</keyword>
<evidence type="ECO:0000259" key="1">
    <source>
        <dbReference type="PROSITE" id="PS50995"/>
    </source>
</evidence>
<dbReference type="PROSITE" id="PS50995">
    <property type="entry name" value="HTH_MARR_2"/>
    <property type="match status" value="1"/>
</dbReference>
<dbReference type="RefSeq" id="WP_179530469.1">
    <property type="nucleotide sequence ID" value="NZ_BAAAPP010000012.1"/>
</dbReference>
<keyword evidence="3" id="KW-1185">Reference proteome</keyword>
<dbReference type="PANTHER" id="PTHR33164:SF99">
    <property type="entry name" value="MARR FAMILY REGULATORY PROTEIN"/>
    <property type="match status" value="1"/>
</dbReference>